<keyword evidence="3" id="KW-1185">Reference proteome</keyword>
<reference evidence="3" key="1">
    <citation type="submission" date="2017-02" db="EMBL/GenBank/DDBJ databases">
        <authorList>
            <person name="Varghese N."/>
            <person name="Submissions S."/>
        </authorList>
    </citation>
    <scope>NUCLEOTIDE SEQUENCE [LARGE SCALE GENOMIC DNA]</scope>
    <source>
        <strain evidence="3">DSM 23405</strain>
    </source>
</reference>
<dbReference type="InterPro" id="IPR054246">
    <property type="entry name" value="DUF6973"/>
</dbReference>
<evidence type="ECO:0000259" key="1">
    <source>
        <dbReference type="Pfam" id="PF22322"/>
    </source>
</evidence>
<gene>
    <name evidence="2" type="ORF">SAMN05660776_1647</name>
</gene>
<evidence type="ECO:0000313" key="3">
    <source>
        <dbReference type="Proteomes" id="UP000190230"/>
    </source>
</evidence>
<dbReference type="EMBL" id="FUYY01000002">
    <property type="protein sequence ID" value="SKB52627.1"/>
    <property type="molecule type" value="Genomic_DNA"/>
</dbReference>
<feature type="domain" description="DUF6973" evidence="1">
    <location>
        <begin position="20"/>
        <end position="140"/>
    </location>
</feature>
<accession>A0A1T5BZN6</accession>
<dbReference type="Proteomes" id="UP000190230">
    <property type="component" value="Unassembled WGS sequence"/>
</dbReference>
<protein>
    <recommendedName>
        <fullName evidence="1">DUF6973 domain-containing protein</fullName>
    </recommendedName>
</protein>
<proteinExistence type="predicted"/>
<name>A0A1T5BZN6_9FLAO</name>
<dbReference type="AlphaFoldDB" id="A0A1T5BZN6"/>
<sequence>MAVWARIKNMNFKELLAVFKVFISKPRYILPTYRATIETIRICDDLYQKEHHKNGKANAFRHALWNYLICQKCFKISSSVETVRIWSDQFTGLHEKLSPNQKLAKAMDLHNNRFGQTLFKGSQLKTEAIIKLLQERMKEAFKVSKVEEIRKTKNNLVYIED</sequence>
<dbReference type="STRING" id="241145.SAMN05660776_1647"/>
<evidence type="ECO:0000313" key="2">
    <source>
        <dbReference type="EMBL" id="SKB52627.1"/>
    </source>
</evidence>
<organism evidence="2 3">
    <name type="scientific">Salegentibacter holothuriorum</name>
    <dbReference type="NCBI Taxonomy" id="241145"/>
    <lineage>
        <taxon>Bacteria</taxon>
        <taxon>Pseudomonadati</taxon>
        <taxon>Bacteroidota</taxon>
        <taxon>Flavobacteriia</taxon>
        <taxon>Flavobacteriales</taxon>
        <taxon>Flavobacteriaceae</taxon>
        <taxon>Salegentibacter</taxon>
    </lineage>
</organism>
<dbReference type="Pfam" id="PF22322">
    <property type="entry name" value="DUF6973"/>
    <property type="match status" value="1"/>
</dbReference>